<evidence type="ECO:0000256" key="2">
    <source>
        <dbReference type="ARBA" id="ARBA00022908"/>
    </source>
</evidence>
<dbReference type="SMART" id="SM00857">
    <property type="entry name" value="Resolvase"/>
    <property type="match status" value="1"/>
</dbReference>
<feature type="active site" description="O-(5'-phospho-DNA)-serine intermediate" evidence="5 6">
    <location>
        <position position="10"/>
    </location>
</feature>
<dbReference type="InterPro" id="IPR006119">
    <property type="entry name" value="Resolv_N"/>
</dbReference>
<dbReference type="GO" id="GO:0006310">
    <property type="term" value="P:DNA recombination"/>
    <property type="evidence" value="ECO:0007669"/>
    <property type="project" value="UniProtKB-KW"/>
</dbReference>
<comment type="caution">
    <text evidence="8">The sequence shown here is derived from an EMBL/GenBank/DDBJ whole genome shotgun (WGS) entry which is preliminary data.</text>
</comment>
<evidence type="ECO:0000313" key="9">
    <source>
        <dbReference type="Proteomes" id="UP000237433"/>
    </source>
</evidence>
<evidence type="ECO:0000256" key="5">
    <source>
        <dbReference type="PIRSR" id="PIRSR606118-50"/>
    </source>
</evidence>
<dbReference type="GO" id="GO:0015074">
    <property type="term" value="P:DNA integration"/>
    <property type="evidence" value="ECO:0007669"/>
    <property type="project" value="UniProtKB-KW"/>
</dbReference>
<evidence type="ECO:0000256" key="6">
    <source>
        <dbReference type="PROSITE-ProRule" id="PRU10137"/>
    </source>
</evidence>
<evidence type="ECO:0000256" key="1">
    <source>
        <dbReference type="ARBA" id="ARBA00009913"/>
    </source>
</evidence>
<dbReference type="Pfam" id="PF00239">
    <property type="entry name" value="Resolvase"/>
    <property type="match status" value="1"/>
</dbReference>
<dbReference type="EMBL" id="LGIY01000003">
    <property type="protein sequence ID" value="POE43800.1"/>
    <property type="molecule type" value="Genomic_DNA"/>
</dbReference>
<dbReference type="InterPro" id="IPR006118">
    <property type="entry name" value="Recombinase_CS"/>
</dbReference>
<dbReference type="PANTHER" id="PTHR30461:SF26">
    <property type="entry name" value="RESOLVASE HOMOLOG YNEB"/>
    <property type="match status" value="1"/>
</dbReference>
<dbReference type="Proteomes" id="UP000237433">
    <property type="component" value="Unassembled WGS sequence"/>
</dbReference>
<dbReference type="PANTHER" id="PTHR30461">
    <property type="entry name" value="DNA-INVERTASE FROM LAMBDOID PROPHAGE"/>
    <property type="match status" value="1"/>
</dbReference>
<name>A0ABD6W2E0_LACPA</name>
<comment type="similarity">
    <text evidence="1">Belongs to the site-specific recombinase resolvase family.</text>
</comment>
<evidence type="ECO:0000313" key="8">
    <source>
        <dbReference type="EMBL" id="POE43800.1"/>
    </source>
</evidence>
<dbReference type="AlphaFoldDB" id="A0ABD6W2E0"/>
<dbReference type="GO" id="GO:0003677">
    <property type="term" value="F:DNA binding"/>
    <property type="evidence" value="ECO:0007669"/>
    <property type="project" value="UniProtKB-KW"/>
</dbReference>
<dbReference type="InterPro" id="IPR036162">
    <property type="entry name" value="Resolvase-like_N_sf"/>
</dbReference>
<evidence type="ECO:0000256" key="4">
    <source>
        <dbReference type="ARBA" id="ARBA00023172"/>
    </source>
</evidence>
<dbReference type="InterPro" id="IPR050639">
    <property type="entry name" value="SSR_resolvase"/>
</dbReference>
<evidence type="ECO:0000259" key="7">
    <source>
        <dbReference type="PROSITE" id="PS51736"/>
    </source>
</evidence>
<dbReference type="PROSITE" id="PS00397">
    <property type="entry name" value="RECOMBINASES_1"/>
    <property type="match status" value="1"/>
</dbReference>
<sequence length="83" mass="9265">MAKIGYARVSSKEQHLDRQLAALKDVDKLFTDKLSGANTNRPELQKMLAYIREGDIVLVTELDLGQLLRPSIFKSSATMITNS</sequence>
<reference evidence="8 9" key="1">
    <citation type="journal article" date="2015" name="J. Am. Soc. Brew. Chem.">
        <title>Dissolved carbon dioxide selects for lactic acid bacteria able to grow in and spoil packaged beer.</title>
        <authorList>
            <person name="Bergsveinson J."/>
            <person name="Redekop A."/>
            <person name="Zoerb S."/>
            <person name="Ziola B."/>
        </authorList>
    </citation>
    <scope>NUCLEOTIDE SEQUENCE [LARGE SCALE GENOMIC DNA]</scope>
    <source>
        <strain evidence="8 9">CCC B1205</strain>
    </source>
</reference>
<dbReference type="Gene3D" id="3.40.50.1390">
    <property type="entry name" value="Resolvase, N-terminal catalytic domain"/>
    <property type="match status" value="1"/>
</dbReference>
<keyword evidence="4" id="KW-0233">DNA recombination</keyword>
<accession>A0ABD6W2E0</accession>
<dbReference type="PROSITE" id="PS51736">
    <property type="entry name" value="RECOMBINASES_3"/>
    <property type="match status" value="1"/>
</dbReference>
<protein>
    <submittedName>
        <fullName evidence="8">DNA invertase</fullName>
    </submittedName>
</protein>
<keyword evidence="2" id="KW-0229">DNA integration</keyword>
<proteinExistence type="inferred from homology"/>
<dbReference type="SUPFAM" id="SSF53041">
    <property type="entry name" value="Resolvase-like"/>
    <property type="match status" value="1"/>
</dbReference>
<keyword evidence="3" id="KW-0238">DNA-binding</keyword>
<organism evidence="8 9">
    <name type="scientific">Lacticaseibacillus paracasei</name>
    <name type="common">Lactobacillus paracasei</name>
    <dbReference type="NCBI Taxonomy" id="1597"/>
    <lineage>
        <taxon>Bacteria</taxon>
        <taxon>Bacillati</taxon>
        <taxon>Bacillota</taxon>
        <taxon>Bacilli</taxon>
        <taxon>Lactobacillales</taxon>
        <taxon>Lactobacillaceae</taxon>
        <taxon>Lacticaseibacillus</taxon>
    </lineage>
</organism>
<gene>
    <name evidence="8" type="ORF">ACX51_02715</name>
</gene>
<evidence type="ECO:0000256" key="3">
    <source>
        <dbReference type="ARBA" id="ARBA00023125"/>
    </source>
</evidence>
<dbReference type="CDD" id="cd03768">
    <property type="entry name" value="SR_ResInv"/>
    <property type="match status" value="1"/>
</dbReference>
<feature type="domain" description="Resolvase/invertase-type recombinase catalytic" evidence="7">
    <location>
        <begin position="2"/>
        <end position="83"/>
    </location>
</feature>